<dbReference type="Proteomes" id="UP000009022">
    <property type="component" value="Unassembled WGS sequence"/>
</dbReference>
<dbReference type="HOGENOM" id="CLU_010194_1_1_1"/>
<keyword evidence="4" id="KW-1185">Reference proteome</keyword>
<dbReference type="InParanoid" id="B3RV42"/>
<dbReference type="eggNOG" id="KOG0725">
    <property type="taxonomic scope" value="Eukaryota"/>
</dbReference>
<sequence length="254" mass="27002">MSGLRHQDKVALITAATDGIGYAIAERLGKEGAKVVISSRKQKNVDAAVNNLRQQGIEVMGLVCHVGKKEHREALIQETVAKYGGIDILVSNAAVNPVYGPMLKVTTEEAWDKIFDINVKASFFLVKSAMPYMKNRKGASVILVSSIGGFTPDKSLGAYSTSKTAMFGLVKNLAVECAEFGVRVNGLAPGLIKTRFSKQLWDGRESEAVGFSIPLGRIGLPEDCGAVVSFLASDDAAFVVGENIVAAGGQLSRL</sequence>
<dbReference type="PhylomeDB" id="B3RV42"/>
<dbReference type="GeneID" id="6753177"/>
<evidence type="ECO:0000256" key="1">
    <source>
        <dbReference type="ARBA" id="ARBA00006484"/>
    </source>
</evidence>
<dbReference type="AlphaFoldDB" id="B3RV42"/>
<gene>
    <name evidence="3" type="ORF">TRIADDRAFT_37528</name>
</gene>
<dbReference type="Gene3D" id="3.40.50.720">
    <property type="entry name" value="NAD(P)-binding Rossmann-like Domain"/>
    <property type="match status" value="1"/>
</dbReference>
<dbReference type="PANTHER" id="PTHR43943">
    <property type="entry name" value="DEHYDROGENASE/REDUCTASE (SDR FAMILY) MEMBER 4"/>
    <property type="match status" value="1"/>
</dbReference>
<dbReference type="GO" id="GO:0004090">
    <property type="term" value="F:carbonyl reductase (NADPH) activity"/>
    <property type="evidence" value="ECO:0000318"/>
    <property type="project" value="GO_Central"/>
</dbReference>
<dbReference type="KEGG" id="tad:TRIADDRAFT_37528"/>
<name>B3RV42_TRIAD</name>
<dbReference type="CTD" id="6753177"/>
<dbReference type="Pfam" id="PF13561">
    <property type="entry name" value="adh_short_C2"/>
    <property type="match status" value="1"/>
</dbReference>
<dbReference type="FunCoup" id="B3RV42">
    <property type="interactions" value="1088"/>
</dbReference>
<accession>B3RV42</accession>
<dbReference type="RefSeq" id="XP_002111467.1">
    <property type="nucleotide sequence ID" value="XM_002111431.1"/>
</dbReference>
<protein>
    <recommendedName>
        <fullName evidence="5">Dehydrogenase/reductase SDR family member 4</fullName>
    </recommendedName>
</protein>
<dbReference type="FunFam" id="3.40.50.720:FF:000084">
    <property type="entry name" value="Short-chain dehydrogenase reductase"/>
    <property type="match status" value="1"/>
</dbReference>
<dbReference type="STRING" id="10228.B3RV42"/>
<dbReference type="InterPro" id="IPR002347">
    <property type="entry name" value="SDR_fam"/>
</dbReference>
<dbReference type="InterPro" id="IPR036291">
    <property type="entry name" value="NAD(P)-bd_dom_sf"/>
</dbReference>
<dbReference type="PRINTS" id="PR00081">
    <property type="entry name" value="GDHRDH"/>
</dbReference>
<dbReference type="OMA" id="WEVANVI"/>
<evidence type="ECO:0000256" key="2">
    <source>
        <dbReference type="ARBA" id="ARBA00023002"/>
    </source>
</evidence>
<dbReference type="InterPro" id="IPR020904">
    <property type="entry name" value="Sc_DH/Rdtase_CS"/>
</dbReference>
<keyword evidence="2" id="KW-0560">Oxidoreductase</keyword>
<comment type="similarity">
    <text evidence="1">Belongs to the short-chain dehydrogenases/reductases (SDR) family.</text>
</comment>
<evidence type="ECO:0000313" key="4">
    <source>
        <dbReference type="Proteomes" id="UP000009022"/>
    </source>
</evidence>
<dbReference type="OrthoDB" id="1669814at2759"/>
<dbReference type="PRINTS" id="PR00080">
    <property type="entry name" value="SDRFAMILY"/>
</dbReference>
<dbReference type="PANTHER" id="PTHR43943:SF2">
    <property type="entry name" value="DEHYDROGENASE_REDUCTASE 4"/>
    <property type="match status" value="1"/>
</dbReference>
<dbReference type="SUPFAM" id="SSF51735">
    <property type="entry name" value="NAD(P)-binding Rossmann-fold domains"/>
    <property type="match status" value="1"/>
</dbReference>
<dbReference type="NCBIfam" id="NF005559">
    <property type="entry name" value="PRK07231.1"/>
    <property type="match status" value="1"/>
</dbReference>
<proteinExistence type="inferred from homology"/>
<organism evidence="3 4">
    <name type="scientific">Trichoplax adhaerens</name>
    <name type="common">Trichoplax reptans</name>
    <dbReference type="NCBI Taxonomy" id="10228"/>
    <lineage>
        <taxon>Eukaryota</taxon>
        <taxon>Metazoa</taxon>
        <taxon>Placozoa</taxon>
        <taxon>Uniplacotomia</taxon>
        <taxon>Trichoplacea</taxon>
        <taxon>Trichoplacidae</taxon>
        <taxon>Trichoplax</taxon>
    </lineage>
</organism>
<evidence type="ECO:0008006" key="5">
    <source>
        <dbReference type="Google" id="ProtNLM"/>
    </source>
</evidence>
<evidence type="ECO:0000313" key="3">
    <source>
        <dbReference type="EMBL" id="EDV25434.1"/>
    </source>
</evidence>
<reference evidence="3 4" key="1">
    <citation type="journal article" date="2008" name="Nature">
        <title>The Trichoplax genome and the nature of placozoans.</title>
        <authorList>
            <person name="Srivastava M."/>
            <person name="Begovic E."/>
            <person name="Chapman J."/>
            <person name="Putnam N.H."/>
            <person name="Hellsten U."/>
            <person name="Kawashima T."/>
            <person name="Kuo A."/>
            <person name="Mitros T."/>
            <person name="Salamov A."/>
            <person name="Carpenter M.L."/>
            <person name="Signorovitch A.Y."/>
            <person name="Moreno M.A."/>
            <person name="Kamm K."/>
            <person name="Grimwood J."/>
            <person name="Schmutz J."/>
            <person name="Shapiro H."/>
            <person name="Grigoriev I.V."/>
            <person name="Buss L.W."/>
            <person name="Schierwater B."/>
            <person name="Dellaporta S.L."/>
            <person name="Rokhsar D.S."/>
        </authorList>
    </citation>
    <scope>NUCLEOTIDE SEQUENCE [LARGE SCALE GENOMIC DNA]</scope>
    <source>
        <strain evidence="3 4">Grell-BS-1999</strain>
    </source>
</reference>
<dbReference type="PROSITE" id="PS00061">
    <property type="entry name" value="ADH_SHORT"/>
    <property type="match status" value="1"/>
</dbReference>
<dbReference type="EMBL" id="DS985244">
    <property type="protein sequence ID" value="EDV25434.1"/>
    <property type="molecule type" value="Genomic_DNA"/>
</dbReference>